<reference evidence="3 4" key="1">
    <citation type="submission" date="2016-11" db="EMBL/GenBank/DDBJ databases">
        <authorList>
            <person name="Jaros S."/>
            <person name="Januszkiewicz K."/>
            <person name="Wedrychowicz H."/>
        </authorList>
    </citation>
    <scope>NUCLEOTIDE SEQUENCE [LARGE SCALE GENOMIC DNA]</scope>
    <source>
        <strain evidence="3 4">DSM 10502</strain>
    </source>
</reference>
<organism evidence="3 4">
    <name type="scientific">Schwartzia succinivorans DSM 10502</name>
    <dbReference type="NCBI Taxonomy" id="1123243"/>
    <lineage>
        <taxon>Bacteria</taxon>
        <taxon>Bacillati</taxon>
        <taxon>Bacillota</taxon>
        <taxon>Negativicutes</taxon>
        <taxon>Selenomonadales</taxon>
        <taxon>Selenomonadaceae</taxon>
        <taxon>Schwartzia</taxon>
    </lineage>
</organism>
<accession>A0A1M4STQ0</accession>
<dbReference type="InterPro" id="IPR050267">
    <property type="entry name" value="Anti-sigma-factor_SerPK"/>
</dbReference>
<dbReference type="InterPro" id="IPR036890">
    <property type="entry name" value="HATPase_C_sf"/>
</dbReference>
<sequence>MADKNCIEGWRQYNADMSAYEELRDDVLKDAEKAGLSAKRLNTLELGVEEIAVNIISYAYENGGSLWVRTSKEDGFFKLEFVDHGKPFNPLAEDMRPTDGVPSVEQEEGGYGIFLVKQFFASVSYTHEEMFGKMSNHLTMELSV</sequence>
<proteinExistence type="predicted"/>
<evidence type="ECO:0000313" key="3">
    <source>
        <dbReference type="EMBL" id="SHE35634.1"/>
    </source>
</evidence>
<dbReference type="OrthoDB" id="9792240at2"/>
<evidence type="ECO:0000313" key="4">
    <source>
        <dbReference type="Proteomes" id="UP000184404"/>
    </source>
</evidence>
<evidence type="ECO:0000259" key="2">
    <source>
        <dbReference type="Pfam" id="PF13581"/>
    </source>
</evidence>
<keyword evidence="1" id="KW-0723">Serine/threonine-protein kinase</keyword>
<dbReference type="STRING" id="1123243.SAMN02745190_00248"/>
<gene>
    <name evidence="3" type="ORF">SAMN02745190_00248</name>
</gene>
<dbReference type="Pfam" id="PF13581">
    <property type="entry name" value="HATPase_c_2"/>
    <property type="match status" value="1"/>
</dbReference>
<dbReference type="PANTHER" id="PTHR35526">
    <property type="entry name" value="ANTI-SIGMA-F FACTOR RSBW-RELATED"/>
    <property type="match status" value="1"/>
</dbReference>
<name>A0A1M4STQ0_9FIRM</name>
<keyword evidence="3" id="KW-0808">Transferase</keyword>
<dbReference type="Proteomes" id="UP000184404">
    <property type="component" value="Unassembled WGS sequence"/>
</dbReference>
<dbReference type="CDD" id="cd16936">
    <property type="entry name" value="HATPase_RsbW-like"/>
    <property type="match status" value="1"/>
</dbReference>
<keyword evidence="3" id="KW-0418">Kinase</keyword>
<dbReference type="Gene3D" id="3.30.565.10">
    <property type="entry name" value="Histidine kinase-like ATPase, C-terminal domain"/>
    <property type="match status" value="1"/>
</dbReference>
<dbReference type="RefSeq" id="WP_094756393.1">
    <property type="nucleotide sequence ID" value="NZ_FQUG01000002.1"/>
</dbReference>
<dbReference type="EMBL" id="FQUG01000002">
    <property type="protein sequence ID" value="SHE35634.1"/>
    <property type="molecule type" value="Genomic_DNA"/>
</dbReference>
<dbReference type="AlphaFoldDB" id="A0A1M4STQ0"/>
<feature type="domain" description="Histidine kinase/HSP90-like ATPase" evidence="2">
    <location>
        <begin position="15"/>
        <end position="129"/>
    </location>
</feature>
<dbReference type="SUPFAM" id="SSF55874">
    <property type="entry name" value="ATPase domain of HSP90 chaperone/DNA topoisomerase II/histidine kinase"/>
    <property type="match status" value="1"/>
</dbReference>
<evidence type="ECO:0000256" key="1">
    <source>
        <dbReference type="ARBA" id="ARBA00022527"/>
    </source>
</evidence>
<keyword evidence="4" id="KW-1185">Reference proteome</keyword>
<dbReference type="InterPro" id="IPR003594">
    <property type="entry name" value="HATPase_dom"/>
</dbReference>
<protein>
    <submittedName>
        <fullName evidence="3">Anti-sigma regulatory factor (Ser/Thr protein kinase)</fullName>
    </submittedName>
</protein>
<dbReference type="PANTHER" id="PTHR35526:SF6">
    <property type="entry name" value="SLR1861 PROTEIN"/>
    <property type="match status" value="1"/>
</dbReference>
<dbReference type="GO" id="GO:0004674">
    <property type="term" value="F:protein serine/threonine kinase activity"/>
    <property type="evidence" value="ECO:0007669"/>
    <property type="project" value="UniProtKB-KW"/>
</dbReference>